<dbReference type="Proteomes" id="UP000095282">
    <property type="component" value="Unplaced"/>
</dbReference>
<keyword evidence="1" id="KW-0732">Signal</keyword>
<dbReference type="AlphaFoldDB" id="A0A1I7TZ20"/>
<accession>A0A1I7TZ20</accession>
<feature type="signal peptide" evidence="1">
    <location>
        <begin position="1"/>
        <end position="19"/>
    </location>
</feature>
<evidence type="ECO:0000313" key="2">
    <source>
        <dbReference type="Proteomes" id="UP000095282"/>
    </source>
</evidence>
<proteinExistence type="predicted"/>
<evidence type="ECO:0000313" key="3">
    <source>
        <dbReference type="WBParaSite" id="Csp11.Scaffold629.g13220.t1"/>
    </source>
</evidence>
<feature type="chain" id="PRO_5009308153" evidence="1">
    <location>
        <begin position="20"/>
        <end position="137"/>
    </location>
</feature>
<dbReference type="WBParaSite" id="Csp11.Scaffold629.g13220.t1">
    <property type="protein sequence ID" value="Csp11.Scaffold629.g13220.t1"/>
    <property type="gene ID" value="Csp11.Scaffold629.g13220"/>
</dbReference>
<dbReference type="PANTHER" id="PTHR21479">
    <property type="match status" value="1"/>
</dbReference>
<keyword evidence="2" id="KW-1185">Reference proteome</keyword>
<dbReference type="Pfam" id="PF05912">
    <property type="entry name" value="DUF870"/>
    <property type="match status" value="1"/>
</dbReference>
<name>A0A1I7TZ20_9PELO</name>
<protein>
    <submittedName>
        <fullName evidence="3">Intein C-terminal splicing domain-containing protein</fullName>
    </submittedName>
</protein>
<reference evidence="3" key="1">
    <citation type="submission" date="2016-11" db="UniProtKB">
        <authorList>
            <consortium name="WormBaseParasite"/>
        </authorList>
    </citation>
    <scope>IDENTIFICATION</scope>
</reference>
<dbReference type="InterPro" id="IPR008588">
    <property type="entry name" value="DUF870_CAE_spp"/>
</dbReference>
<dbReference type="PANTHER" id="PTHR21479:SF22">
    <property type="entry name" value="PROTEIN CBG07241"/>
    <property type="match status" value="1"/>
</dbReference>
<dbReference type="eggNOG" id="ENOG502TJ8S">
    <property type="taxonomic scope" value="Eukaryota"/>
</dbReference>
<organism evidence="2 3">
    <name type="scientific">Caenorhabditis tropicalis</name>
    <dbReference type="NCBI Taxonomy" id="1561998"/>
    <lineage>
        <taxon>Eukaryota</taxon>
        <taxon>Metazoa</taxon>
        <taxon>Ecdysozoa</taxon>
        <taxon>Nematoda</taxon>
        <taxon>Chromadorea</taxon>
        <taxon>Rhabditida</taxon>
        <taxon>Rhabditina</taxon>
        <taxon>Rhabditomorpha</taxon>
        <taxon>Rhabditoidea</taxon>
        <taxon>Rhabditidae</taxon>
        <taxon>Peloderinae</taxon>
        <taxon>Caenorhabditis</taxon>
    </lineage>
</organism>
<evidence type="ECO:0000256" key="1">
    <source>
        <dbReference type="SAM" id="SignalP"/>
    </source>
</evidence>
<sequence>MGKVTLLLALCLLIGYASSTTVHAKGRMKCTYPGPWCYFIKLMEFDNFENHDVLDTVGIRCTHNHIEPYELNGVVHGDGPWNNFYELGFVLTHNCTRGDYIRKLTKQLKDESINQSTINLDWSVRIYNSGLLVKQWD</sequence>